<proteinExistence type="predicted"/>
<dbReference type="EMBL" id="FN654401">
    <property type="protein sequence ID" value="CBY33182.1"/>
    <property type="molecule type" value="Genomic_DNA"/>
</dbReference>
<dbReference type="InterPro" id="IPR000195">
    <property type="entry name" value="Rab-GAP-TBC_dom"/>
</dbReference>
<dbReference type="InterPro" id="IPR035969">
    <property type="entry name" value="Rab-GAP_TBC_sf"/>
</dbReference>
<evidence type="ECO:0000256" key="1">
    <source>
        <dbReference type="ARBA" id="ARBA00022468"/>
    </source>
</evidence>
<dbReference type="SMART" id="SM00164">
    <property type="entry name" value="TBC"/>
    <property type="match status" value="1"/>
</dbReference>
<keyword evidence="1" id="KW-0343">GTPase activation</keyword>
<gene>
    <name evidence="4" type="ORF">GSOID_T00021081001</name>
</gene>
<evidence type="ECO:0000313" key="4">
    <source>
        <dbReference type="EMBL" id="CBY33182.1"/>
    </source>
</evidence>
<comment type="function">
    <text evidence="2">May act as a GTPase-activating protein for Rab family protein(s).</text>
</comment>
<dbReference type="Gene3D" id="1.10.472.80">
    <property type="entry name" value="Ypt/Rab-GAP domain of gyp1p, domain 3"/>
    <property type="match status" value="1"/>
</dbReference>
<dbReference type="InterPro" id="IPR050302">
    <property type="entry name" value="Rab_GAP_TBC_domain"/>
</dbReference>
<reference evidence="4" key="1">
    <citation type="journal article" date="2010" name="Science">
        <title>Plasticity of animal genome architecture unmasked by rapid evolution of a pelagic tunicate.</title>
        <authorList>
            <person name="Denoeud F."/>
            <person name="Henriet S."/>
            <person name="Mungpakdee S."/>
            <person name="Aury J.M."/>
            <person name="Da Silva C."/>
            <person name="Brinkmann H."/>
            <person name="Mikhaleva J."/>
            <person name="Olsen L.C."/>
            <person name="Jubin C."/>
            <person name="Canestro C."/>
            <person name="Bouquet J.M."/>
            <person name="Danks G."/>
            <person name="Poulain J."/>
            <person name="Campsteijn C."/>
            <person name="Adamski M."/>
            <person name="Cross I."/>
            <person name="Yadetie F."/>
            <person name="Muffato M."/>
            <person name="Louis A."/>
            <person name="Butcher S."/>
            <person name="Tsagkogeorga G."/>
            <person name="Konrad A."/>
            <person name="Singh S."/>
            <person name="Jensen M.F."/>
            <person name="Cong E.H."/>
            <person name="Eikeseth-Otteraa H."/>
            <person name="Noel B."/>
            <person name="Anthouard V."/>
            <person name="Porcel B.M."/>
            <person name="Kachouri-Lafond R."/>
            <person name="Nishino A."/>
            <person name="Ugolini M."/>
            <person name="Chourrout P."/>
            <person name="Nishida H."/>
            <person name="Aasland R."/>
            <person name="Huzurbazar S."/>
            <person name="Westhof E."/>
            <person name="Delsuc F."/>
            <person name="Lehrach H."/>
            <person name="Reinhardt R."/>
            <person name="Weissenbach J."/>
            <person name="Roy S.W."/>
            <person name="Artiguenave F."/>
            <person name="Postlethwait J.H."/>
            <person name="Manak J.R."/>
            <person name="Thompson E.M."/>
            <person name="Jaillon O."/>
            <person name="Du Pasquier L."/>
            <person name="Boudinot P."/>
            <person name="Liberles D.A."/>
            <person name="Volff J.N."/>
            <person name="Philippe H."/>
            <person name="Lenhard B."/>
            <person name="Roest Crollius H."/>
            <person name="Wincker P."/>
            <person name="Chourrout D."/>
        </authorList>
    </citation>
    <scope>NUCLEOTIDE SEQUENCE [LARGE SCALE GENOMIC DNA]</scope>
</reference>
<organism evidence="4">
    <name type="scientific">Oikopleura dioica</name>
    <name type="common">Tunicate</name>
    <dbReference type="NCBI Taxonomy" id="34765"/>
    <lineage>
        <taxon>Eukaryota</taxon>
        <taxon>Metazoa</taxon>
        <taxon>Chordata</taxon>
        <taxon>Tunicata</taxon>
        <taxon>Appendicularia</taxon>
        <taxon>Copelata</taxon>
        <taxon>Oikopleuridae</taxon>
        <taxon>Oikopleura</taxon>
    </lineage>
</organism>
<dbReference type="AlphaFoldDB" id="E4YCB5"/>
<dbReference type="Gene3D" id="1.10.8.270">
    <property type="entry name" value="putative rabgap domain of human tbc1 domain family member 14 like domains"/>
    <property type="match status" value="1"/>
</dbReference>
<feature type="non-terminal residue" evidence="4">
    <location>
        <position position="1"/>
    </location>
</feature>
<evidence type="ECO:0000259" key="3">
    <source>
        <dbReference type="PROSITE" id="PS50086"/>
    </source>
</evidence>
<dbReference type="PANTHER" id="PTHR47219:SF10">
    <property type="entry name" value="GROWTH HORMONE-REGULATED TBC PROTEIN 1"/>
    <property type="match status" value="1"/>
</dbReference>
<protein>
    <recommendedName>
        <fullName evidence="3">Rab-GAP TBC domain-containing protein</fullName>
    </recommendedName>
</protein>
<sequence>VKVKKKVFSFKPSIGVPHKYRAKVWMQLTNAQSRMENSLGLYQDLLTRVDKDFKTLEQIELDIHRTFPDNKFFKDGNEDRKKLYNVLIAFAEYNKDIGYCQGMNYIAGLILLVVREEEKAFWLLVCLIEEILPEDYFCRKMTGITRDCSVLGDLVKDRILGSSEDQDDQWNLVTVKWFICLYIDVLPIQTTLRIWDCLLFEGDTVLFRVGITLFNLRSSQLARASSIVDVMDGLGNFTIEKQVVNCHHFMNLLFEDKLAKVSREIIEEVRDEHRPVQTRNKPKRMKTMLIHQCSNRLAMSS</sequence>
<name>E4YCB5_OIKDI</name>
<dbReference type="Proteomes" id="UP000011014">
    <property type="component" value="Unassembled WGS sequence"/>
</dbReference>
<evidence type="ECO:0000256" key="2">
    <source>
        <dbReference type="ARBA" id="ARBA00043879"/>
    </source>
</evidence>
<dbReference type="SUPFAM" id="SSF47923">
    <property type="entry name" value="Ypt/Rab-GAP domain of gyp1p"/>
    <property type="match status" value="2"/>
</dbReference>
<dbReference type="Pfam" id="PF00566">
    <property type="entry name" value="RabGAP-TBC"/>
    <property type="match status" value="1"/>
</dbReference>
<feature type="domain" description="Rab-GAP TBC" evidence="3">
    <location>
        <begin position="15"/>
        <end position="202"/>
    </location>
</feature>
<accession>E4YCB5</accession>
<dbReference type="PANTHER" id="PTHR47219">
    <property type="entry name" value="RAB GTPASE-ACTIVATING PROTEIN 1-LIKE"/>
    <property type="match status" value="1"/>
</dbReference>
<dbReference type="GO" id="GO:0031267">
    <property type="term" value="F:small GTPase binding"/>
    <property type="evidence" value="ECO:0007669"/>
    <property type="project" value="TreeGrafter"/>
</dbReference>
<dbReference type="PROSITE" id="PS50086">
    <property type="entry name" value="TBC_RABGAP"/>
    <property type="match status" value="1"/>
</dbReference>
<dbReference type="GO" id="GO:0005096">
    <property type="term" value="F:GTPase activator activity"/>
    <property type="evidence" value="ECO:0007669"/>
    <property type="project" value="UniProtKB-KW"/>
</dbReference>
<dbReference type="FunFam" id="1.10.8.270:FF:000026">
    <property type="entry name" value="TBC (Tre-2/Bub2/Cdc16) domain family"/>
    <property type="match status" value="1"/>
</dbReference>